<gene>
    <name evidence="2" type="ORF">CBRE1094_LOCUS32955</name>
</gene>
<proteinExistence type="predicted"/>
<protein>
    <submittedName>
        <fullName evidence="2">Uncharacterized protein</fullName>
    </submittedName>
</protein>
<accession>A0A7S2IDK8</accession>
<dbReference type="EMBL" id="HBGU01060663">
    <property type="protein sequence ID" value="CAD9515395.1"/>
    <property type="molecule type" value="Transcribed_RNA"/>
</dbReference>
<feature type="compositionally biased region" description="Basic residues" evidence="1">
    <location>
        <begin position="534"/>
        <end position="549"/>
    </location>
</feature>
<name>A0A7S2IDK8_9EUKA</name>
<reference evidence="2" key="1">
    <citation type="submission" date="2021-01" db="EMBL/GenBank/DDBJ databases">
        <authorList>
            <person name="Corre E."/>
            <person name="Pelletier E."/>
            <person name="Niang G."/>
            <person name="Scheremetjew M."/>
            <person name="Finn R."/>
            <person name="Kale V."/>
            <person name="Holt S."/>
            <person name="Cochrane G."/>
            <person name="Meng A."/>
            <person name="Brown T."/>
            <person name="Cohen L."/>
        </authorList>
    </citation>
    <scope>NUCLEOTIDE SEQUENCE</scope>
    <source>
        <strain evidence="2">UTEX LB 985</strain>
    </source>
</reference>
<feature type="compositionally biased region" description="Basic and acidic residues" evidence="1">
    <location>
        <begin position="486"/>
        <end position="496"/>
    </location>
</feature>
<feature type="region of interest" description="Disordered" evidence="1">
    <location>
        <begin position="530"/>
        <end position="557"/>
    </location>
</feature>
<dbReference type="AlphaFoldDB" id="A0A7S2IDK8"/>
<feature type="region of interest" description="Disordered" evidence="1">
    <location>
        <begin position="471"/>
        <end position="497"/>
    </location>
</feature>
<evidence type="ECO:0000313" key="2">
    <source>
        <dbReference type="EMBL" id="CAD9515395.1"/>
    </source>
</evidence>
<sequence length="557" mass="61399">MLEASSRTVYMLDSTTSIAGAAPSQAAGKAMQWQGAYTAEATTDGRYTYARKDPSGKGSWTLFYNARTGTWSLGLRRTPITGAPARTKTIFSVYDGAQLPHEIKGTWRQSQRGGGWTPASLKCVVGPEGAALLREKQEATARALASSAEEVLLVGLTASAARHEWLGRYKRYGPALVNGRHVLVHEDDSKKVMWYDAKSASWCIALHEDENLQRMRFFPNRAALRAVDPALAPERIVGAWTMRDEAQRDSYEVLPSVRCIAALESEGAAVVRAQEDAVHKAEPIVYLTGATPPSFAREWMGSYVLQPALLGTHLSHPWYRHERDSSRELRYHAHSGEWRVGRMETSTGLLSTAMSVYDGALRPEHTSASWKVHGDTGWQDAPDVRCRAQAEGKTALIADERVDRAAASLQRALTPGWIFAVRAPAVLAELRLALQSGMQPVRAYHILSRARTLGVAEAIIEAARQQLAVTVSQSSRSAQRPWADQASDKRKAKLSEANETSSNPVYIAIADRAVVISNASETITVRTATEKVQLPRRRRRQRRRQHVAGRKSTVSDE</sequence>
<evidence type="ECO:0000256" key="1">
    <source>
        <dbReference type="SAM" id="MobiDB-lite"/>
    </source>
</evidence>
<organism evidence="2">
    <name type="scientific">Haptolina brevifila</name>
    <dbReference type="NCBI Taxonomy" id="156173"/>
    <lineage>
        <taxon>Eukaryota</taxon>
        <taxon>Haptista</taxon>
        <taxon>Haptophyta</taxon>
        <taxon>Prymnesiophyceae</taxon>
        <taxon>Prymnesiales</taxon>
        <taxon>Prymnesiaceae</taxon>
        <taxon>Haptolina</taxon>
    </lineage>
</organism>